<keyword evidence="3" id="KW-1185">Reference proteome</keyword>
<evidence type="ECO:0008006" key="4">
    <source>
        <dbReference type="Google" id="ProtNLM"/>
    </source>
</evidence>
<organism evidence="2 3">
    <name type="scientific">Dokdonella soli</name>
    <dbReference type="NCBI Taxonomy" id="529810"/>
    <lineage>
        <taxon>Bacteria</taxon>
        <taxon>Pseudomonadati</taxon>
        <taxon>Pseudomonadota</taxon>
        <taxon>Gammaproteobacteria</taxon>
        <taxon>Lysobacterales</taxon>
        <taxon>Rhodanobacteraceae</taxon>
        <taxon>Dokdonella</taxon>
    </lineage>
</organism>
<name>A0ABN1IUX9_9GAMM</name>
<dbReference type="RefSeq" id="WP_343792919.1">
    <property type="nucleotide sequence ID" value="NZ_BAAAEU010000024.1"/>
</dbReference>
<evidence type="ECO:0000256" key="1">
    <source>
        <dbReference type="SAM" id="MobiDB-lite"/>
    </source>
</evidence>
<sequence length="161" mass="18032">MSEIAEGNDLAWLVAAAKALKATLPQAEKKAFIALMFEAGFWDSEKLTWDAAVSRLNECLRNDGASRQFLKVSELWAWMRSSGHHALFRAMADDLGYRVERLPTEQRIADLLERIDRKLTKAADAQVDAAALRDAVERLLHPAQPPREGAPTRFSVKPEAF</sequence>
<feature type="region of interest" description="Disordered" evidence="1">
    <location>
        <begin position="141"/>
        <end position="161"/>
    </location>
</feature>
<dbReference type="EMBL" id="BAAAEU010000024">
    <property type="protein sequence ID" value="GAA0721510.1"/>
    <property type="molecule type" value="Genomic_DNA"/>
</dbReference>
<evidence type="ECO:0000313" key="2">
    <source>
        <dbReference type="EMBL" id="GAA0721510.1"/>
    </source>
</evidence>
<comment type="caution">
    <text evidence="2">The sequence shown here is derived from an EMBL/GenBank/DDBJ whole genome shotgun (WGS) entry which is preliminary data.</text>
</comment>
<accession>A0ABN1IUX9</accession>
<dbReference type="Proteomes" id="UP001501523">
    <property type="component" value="Unassembled WGS sequence"/>
</dbReference>
<reference evidence="2 3" key="1">
    <citation type="journal article" date="2019" name="Int. J. Syst. Evol. Microbiol.">
        <title>The Global Catalogue of Microorganisms (GCM) 10K type strain sequencing project: providing services to taxonomists for standard genome sequencing and annotation.</title>
        <authorList>
            <consortium name="The Broad Institute Genomics Platform"/>
            <consortium name="The Broad Institute Genome Sequencing Center for Infectious Disease"/>
            <person name="Wu L."/>
            <person name="Ma J."/>
        </authorList>
    </citation>
    <scope>NUCLEOTIDE SEQUENCE [LARGE SCALE GENOMIC DNA]</scope>
    <source>
        <strain evidence="2 3">JCM 15421</strain>
    </source>
</reference>
<proteinExistence type="predicted"/>
<evidence type="ECO:0000313" key="3">
    <source>
        <dbReference type="Proteomes" id="UP001501523"/>
    </source>
</evidence>
<protein>
    <recommendedName>
        <fullName evidence="4">DUF3486 family protein</fullName>
    </recommendedName>
</protein>
<gene>
    <name evidence="2" type="ORF">GCM10009105_31890</name>
</gene>